<dbReference type="AlphaFoldDB" id="A0A087ABS9"/>
<evidence type="ECO:0000313" key="2">
    <source>
        <dbReference type="EMBL" id="KFI56229.1"/>
    </source>
</evidence>
<name>A0A087ABS9_9BIFI</name>
<feature type="transmembrane region" description="Helical" evidence="1">
    <location>
        <begin position="304"/>
        <end position="331"/>
    </location>
</feature>
<sequence>MLKITHHLKIFSTSICAISLLLGVLSSFLAWAVYWSVLDWRGSQWGMSDARTQLVLTASADAEHDDGKNLEATRDLARYLSGHGISLLEGSVGDGWPAIVFQSSGSSIGWADALPRGCRDMDSRMACVIESSFSAGQWREHGDAPLLPQGFSVGGVARVPGVNVGGNLQYVLPLGAVPLFPGSVYVNTSDPQRLREISDLFARCGMDVTRPQAQSLWSSLAGDSFVGVTLLFLVLALVCACVCVTTMETARKADLHVRRLFGATGRQVWAGRVRGAVASIVTGVLAGTMLSAVLITVVSGRTGIGPAVAFAAAFIGGTALTVLVTGLAEWFGIRSNDEVER</sequence>
<dbReference type="RefSeq" id="WP_043164765.1">
    <property type="nucleotide sequence ID" value="NZ_JDUV01000004.1"/>
</dbReference>
<dbReference type="eggNOG" id="COG0577">
    <property type="taxonomic scope" value="Bacteria"/>
</dbReference>
<gene>
    <name evidence="2" type="ORF">BCAL_0601</name>
</gene>
<feature type="transmembrane region" description="Helical" evidence="1">
    <location>
        <begin position="12"/>
        <end position="37"/>
    </location>
</feature>
<evidence type="ECO:0000313" key="3">
    <source>
        <dbReference type="Proteomes" id="UP000029072"/>
    </source>
</evidence>
<keyword evidence="1" id="KW-1133">Transmembrane helix</keyword>
<feature type="transmembrane region" description="Helical" evidence="1">
    <location>
        <begin position="225"/>
        <end position="250"/>
    </location>
</feature>
<dbReference type="Proteomes" id="UP000029072">
    <property type="component" value="Unassembled WGS sequence"/>
</dbReference>
<keyword evidence="1" id="KW-0812">Transmembrane</keyword>
<accession>A0A087ABS9</accession>
<dbReference type="EMBL" id="JGYS01000003">
    <property type="protein sequence ID" value="KFI56229.1"/>
    <property type="molecule type" value="Genomic_DNA"/>
</dbReference>
<keyword evidence="1" id="KW-0472">Membrane</keyword>
<protein>
    <recommendedName>
        <fullName evidence="4">ABC transporter permease</fullName>
    </recommendedName>
</protein>
<evidence type="ECO:0008006" key="4">
    <source>
        <dbReference type="Google" id="ProtNLM"/>
    </source>
</evidence>
<feature type="transmembrane region" description="Helical" evidence="1">
    <location>
        <begin position="276"/>
        <end position="298"/>
    </location>
</feature>
<comment type="caution">
    <text evidence="2">The sequence shown here is derived from an EMBL/GenBank/DDBJ whole genome shotgun (WGS) entry which is preliminary data.</text>
</comment>
<organism evidence="2 3">
    <name type="scientific">Bifidobacterium callitrichos DSM 23973</name>
    <dbReference type="NCBI Taxonomy" id="1437609"/>
    <lineage>
        <taxon>Bacteria</taxon>
        <taxon>Bacillati</taxon>
        <taxon>Actinomycetota</taxon>
        <taxon>Actinomycetes</taxon>
        <taxon>Bifidobacteriales</taxon>
        <taxon>Bifidobacteriaceae</taxon>
        <taxon>Bifidobacterium</taxon>
    </lineage>
</organism>
<evidence type="ECO:0000256" key="1">
    <source>
        <dbReference type="SAM" id="Phobius"/>
    </source>
</evidence>
<proteinExistence type="predicted"/>
<reference evidence="2 3" key="1">
    <citation type="submission" date="2014-03" db="EMBL/GenBank/DDBJ databases">
        <title>Genomics of Bifidobacteria.</title>
        <authorList>
            <person name="Ventura M."/>
            <person name="Milani C."/>
            <person name="Lugli G.A."/>
        </authorList>
    </citation>
    <scope>NUCLEOTIDE SEQUENCE [LARGE SCALE GENOMIC DNA]</scope>
    <source>
        <strain evidence="2 3">DSM 23973</strain>
    </source>
</reference>
<dbReference type="STRING" id="1437609.BCAL_0601"/>